<reference evidence="2" key="1">
    <citation type="journal article" date="2015" name="Nature">
        <title>Complex archaea that bridge the gap between prokaryotes and eukaryotes.</title>
        <authorList>
            <person name="Spang A."/>
            <person name="Saw J.H."/>
            <person name="Jorgensen S.L."/>
            <person name="Zaremba-Niedzwiedzka K."/>
            <person name="Martijn J."/>
            <person name="Lind A.E."/>
            <person name="van Eijk R."/>
            <person name="Schleper C."/>
            <person name="Guy L."/>
            <person name="Ettema T.J."/>
        </authorList>
    </citation>
    <scope>NUCLEOTIDE SEQUENCE</scope>
</reference>
<organism evidence="2">
    <name type="scientific">marine sediment metagenome</name>
    <dbReference type="NCBI Taxonomy" id="412755"/>
    <lineage>
        <taxon>unclassified sequences</taxon>
        <taxon>metagenomes</taxon>
        <taxon>ecological metagenomes</taxon>
    </lineage>
</organism>
<dbReference type="EMBL" id="LAZR01010042">
    <property type="protein sequence ID" value="KKM69138.1"/>
    <property type="molecule type" value="Genomic_DNA"/>
</dbReference>
<gene>
    <name evidence="2" type="ORF">LCGC14_1453890</name>
</gene>
<feature type="region of interest" description="Disordered" evidence="1">
    <location>
        <begin position="1"/>
        <end position="26"/>
    </location>
</feature>
<accession>A0A0F9JHR8</accession>
<dbReference type="AlphaFoldDB" id="A0A0F9JHR8"/>
<protein>
    <submittedName>
        <fullName evidence="2">Uncharacterized protein</fullName>
    </submittedName>
</protein>
<comment type="caution">
    <text evidence="2">The sequence shown here is derived from an EMBL/GenBank/DDBJ whole genome shotgun (WGS) entry which is preliminary data.</text>
</comment>
<name>A0A0F9JHR8_9ZZZZ</name>
<evidence type="ECO:0000313" key="2">
    <source>
        <dbReference type="EMBL" id="KKM69138.1"/>
    </source>
</evidence>
<evidence type="ECO:0000256" key="1">
    <source>
        <dbReference type="SAM" id="MobiDB-lite"/>
    </source>
</evidence>
<sequence length="44" mass="4707">MAITSSAPILPSISKPPSGGKQVKNIWVTPEGKLEVEYEDTPNP</sequence>
<proteinExistence type="predicted"/>